<name>A0A917HTP5_9BACI</name>
<evidence type="ECO:0000313" key="3">
    <source>
        <dbReference type="Proteomes" id="UP000622860"/>
    </source>
</evidence>
<sequence>MHLKRTKTKNGRIHLSIVDSYYDKEKKYARQKTVESLGYLDEAEKRYDDPIAHFQQRVEELKKAKKEQKEPIRLELSIDDKLAKEKAYRKNFGHVILSHIYHYLGLHTFWKNRSHRRKFSFDANIIFKLLIFTRLLYPGSKYQSFENRSLFFERNNFNLQDVYRALTFFNEKKDDVLKWLHDQITEKYGRDTSRVFYDVTNYYFETDTVDEEDFRRKGVSKEHRPNPIVQMGLFMDNQGIPITYQLFPGNTNDCMTYRPNLKKMKLDYGIKRAVVVADKGMTTGDNIWYTLSAKDGYVFSMSVRGANKELKDYVINETGYEWLGHEYKRKSRLYPREIQVTAKNGKKVTKQVHEKQVVFWSEKYAKKAKYEREKVLQKARALIERPGAYKRATSIGASSYIKNITFDKKTGEILTPKKQLQLDEQKIKEQEALDGYYVLITSEYKETDDAIIDMYRGLWRIEETFRVTKSDLEARPVYVSRKEHIEAHFLTCFVSLTIIRLLELEMEGKFTVPQLLNSLRKTECTEINQNYYIFDYYDDILEKLGEQFQIDFSARYRRLGEIKKILAQTKKR</sequence>
<organism evidence="2 3">
    <name type="scientific">Virgibacillus oceani</name>
    <dbReference type="NCBI Taxonomy" id="1479511"/>
    <lineage>
        <taxon>Bacteria</taxon>
        <taxon>Bacillati</taxon>
        <taxon>Bacillota</taxon>
        <taxon>Bacilli</taxon>
        <taxon>Bacillales</taxon>
        <taxon>Bacillaceae</taxon>
        <taxon>Virgibacillus</taxon>
    </lineage>
</organism>
<gene>
    <name evidence="2" type="primary">tnp</name>
    <name evidence="2" type="ORF">GCM10011398_38690</name>
</gene>
<reference evidence="2" key="2">
    <citation type="submission" date="2020-09" db="EMBL/GenBank/DDBJ databases">
        <authorList>
            <person name="Sun Q."/>
            <person name="Zhou Y."/>
        </authorList>
    </citation>
    <scope>NUCLEOTIDE SEQUENCE</scope>
    <source>
        <strain evidence="2">CGMCC 1.12754</strain>
    </source>
</reference>
<dbReference type="InterPro" id="IPR002559">
    <property type="entry name" value="Transposase_11"/>
</dbReference>
<accession>A0A917HTP5</accession>
<dbReference type="InterPro" id="IPR047654">
    <property type="entry name" value="IS1634_transpos"/>
</dbReference>
<dbReference type="GO" id="GO:0006313">
    <property type="term" value="P:DNA transposition"/>
    <property type="evidence" value="ECO:0007669"/>
    <property type="project" value="InterPro"/>
</dbReference>
<dbReference type="Pfam" id="PF01609">
    <property type="entry name" value="DDE_Tnp_1"/>
    <property type="match status" value="1"/>
</dbReference>
<dbReference type="InterPro" id="IPR012337">
    <property type="entry name" value="RNaseH-like_sf"/>
</dbReference>
<dbReference type="Proteomes" id="UP000622860">
    <property type="component" value="Unassembled WGS sequence"/>
</dbReference>
<dbReference type="GO" id="GO:0004803">
    <property type="term" value="F:transposase activity"/>
    <property type="evidence" value="ECO:0007669"/>
    <property type="project" value="InterPro"/>
</dbReference>
<dbReference type="PANTHER" id="PTHR34614:SF2">
    <property type="entry name" value="TRANSPOSASE IS4-LIKE DOMAIN-CONTAINING PROTEIN"/>
    <property type="match status" value="1"/>
</dbReference>
<dbReference type="EMBL" id="BMFR01000038">
    <property type="protein sequence ID" value="GGG88987.1"/>
    <property type="molecule type" value="Genomic_DNA"/>
</dbReference>
<protein>
    <submittedName>
        <fullName evidence="2">IS4 family transposase</fullName>
    </submittedName>
</protein>
<reference evidence="2" key="1">
    <citation type="journal article" date="2014" name="Int. J. Syst. Evol. Microbiol.">
        <title>Complete genome sequence of Corynebacterium casei LMG S-19264T (=DSM 44701T), isolated from a smear-ripened cheese.</title>
        <authorList>
            <consortium name="US DOE Joint Genome Institute (JGI-PGF)"/>
            <person name="Walter F."/>
            <person name="Albersmeier A."/>
            <person name="Kalinowski J."/>
            <person name="Ruckert C."/>
        </authorList>
    </citation>
    <scope>NUCLEOTIDE SEQUENCE</scope>
    <source>
        <strain evidence="2">CGMCC 1.12754</strain>
    </source>
</reference>
<keyword evidence="3" id="KW-1185">Reference proteome</keyword>
<feature type="domain" description="Transposase IS4-like" evidence="1">
    <location>
        <begin position="230"/>
        <end position="497"/>
    </location>
</feature>
<evidence type="ECO:0000313" key="2">
    <source>
        <dbReference type="EMBL" id="GGG88987.1"/>
    </source>
</evidence>
<dbReference type="NCBIfam" id="NF033559">
    <property type="entry name" value="transpos_IS1634"/>
    <property type="match status" value="1"/>
</dbReference>
<dbReference type="SUPFAM" id="SSF53098">
    <property type="entry name" value="Ribonuclease H-like"/>
    <property type="match status" value="1"/>
</dbReference>
<dbReference type="AlphaFoldDB" id="A0A917HTP5"/>
<dbReference type="GO" id="GO:0003677">
    <property type="term" value="F:DNA binding"/>
    <property type="evidence" value="ECO:0007669"/>
    <property type="project" value="InterPro"/>
</dbReference>
<dbReference type="PANTHER" id="PTHR34614">
    <property type="match status" value="1"/>
</dbReference>
<comment type="caution">
    <text evidence="2">The sequence shown here is derived from an EMBL/GenBank/DDBJ whole genome shotgun (WGS) entry which is preliminary data.</text>
</comment>
<dbReference type="RefSeq" id="WP_188457024.1">
    <property type="nucleotide sequence ID" value="NZ_BMFR01000038.1"/>
</dbReference>
<proteinExistence type="predicted"/>
<evidence type="ECO:0000259" key="1">
    <source>
        <dbReference type="Pfam" id="PF01609"/>
    </source>
</evidence>